<evidence type="ECO:0000313" key="5">
    <source>
        <dbReference type="Proteomes" id="UP001589862"/>
    </source>
</evidence>
<evidence type="ECO:0000313" key="4">
    <source>
        <dbReference type="EMBL" id="MFC0582883.1"/>
    </source>
</evidence>
<dbReference type="PRINTS" id="PR00080">
    <property type="entry name" value="SDRFAMILY"/>
</dbReference>
<dbReference type="PANTHER" id="PTHR43669">
    <property type="entry name" value="5-KETO-D-GLUCONATE 5-REDUCTASE"/>
    <property type="match status" value="1"/>
</dbReference>
<dbReference type="Gene3D" id="3.40.50.720">
    <property type="entry name" value="NAD(P)-binding Rossmann-like Domain"/>
    <property type="match status" value="1"/>
</dbReference>
<sequence>MRVALITGAGSGIGRAVAHQLLADGWTVVLTGRRGQALEQTLASAPTGAVATSATATAVEHSSVVAADLTTEQGIEAVFAHIKDRYGRLDLLFNNAGSFGPTARIDEYPVAEFDAVLDVNIKAAFRCAQEAFALMSAQEPAGGRIINNGSISAQIPRPHSVGYAVSKHAMTGLTKAIELDGRPLGITATQIDIGNAATELLADTGSTTGALQADGRKVVEPMFDVAHAAKLIAAVANADASVTINHLTVTAQGMPYAGRG</sequence>
<comment type="similarity">
    <text evidence="1 3">Belongs to the short-chain dehydrogenases/reductases (SDR) family.</text>
</comment>
<comment type="caution">
    <text evidence="4">The sequence shown here is derived from an EMBL/GenBank/DDBJ whole genome shotgun (WGS) entry which is preliminary data.</text>
</comment>
<reference evidence="4 5" key="1">
    <citation type="submission" date="2024-09" db="EMBL/GenBank/DDBJ databases">
        <authorList>
            <person name="Sun Q."/>
            <person name="Mori K."/>
        </authorList>
    </citation>
    <scope>NUCLEOTIDE SEQUENCE [LARGE SCALE GENOMIC DNA]</scope>
    <source>
        <strain evidence="4 5">NCAIM B.02604</strain>
    </source>
</reference>
<evidence type="ECO:0000256" key="3">
    <source>
        <dbReference type="RuleBase" id="RU000363"/>
    </source>
</evidence>
<keyword evidence="5" id="KW-1185">Reference proteome</keyword>
<dbReference type="InterPro" id="IPR036291">
    <property type="entry name" value="NAD(P)-bd_dom_sf"/>
</dbReference>
<dbReference type="RefSeq" id="WP_377460397.1">
    <property type="nucleotide sequence ID" value="NZ_JBHLUB010000032.1"/>
</dbReference>
<dbReference type="EC" id="1.-.-.-" evidence="4"/>
<protein>
    <submittedName>
        <fullName evidence="4">SDR family oxidoreductase</fullName>
        <ecNumber evidence="4">1.-.-.-</ecNumber>
    </submittedName>
</protein>
<dbReference type="Proteomes" id="UP001589862">
    <property type="component" value="Unassembled WGS sequence"/>
</dbReference>
<accession>A0ABV6PCN7</accession>
<gene>
    <name evidence="4" type="ORF">ACFFFR_10935</name>
</gene>
<proteinExistence type="inferred from homology"/>
<name>A0ABV6PCN7_9MICC</name>
<evidence type="ECO:0000256" key="1">
    <source>
        <dbReference type="ARBA" id="ARBA00006484"/>
    </source>
</evidence>
<organism evidence="4 5">
    <name type="scientific">Micrococcoides hystricis</name>
    <dbReference type="NCBI Taxonomy" id="1572761"/>
    <lineage>
        <taxon>Bacteria</taxon>
        <taxon>Bacillati</taxon>
        <taxon>Actinomycetota</taxon>
        <taxon>Actinomycetes</taxon>
        <taxon>Micrococcales</taxon>
        <taxon>Micrococcaceae</taxon>
        <taxon>Micrococcoides</taxon>
    </lineage>
</organism>
<dbReference type="SUPFAM" id="SSF51735">
    <property type="entry name" value="NAD(P)-binding Rossmann-fold domains"/>
    <property type="match status" value="1"/>
</dbReference>
<evidence type="ECO:0000256" key="2">
    <source>
        <dbReference type="ARBA" id="ARBA00023002"/>
    </source>
</evidence>
<dbReference type="PANTHER" id="PTHR43669:SF12">
    <property type="entry name" value="BLR5618 PROTEIN"/>
    <property type="match status" value="1"/>
</dbReference>
<dbReference type="CDD" id="cd05233">
    <property type="entry name" value="SDR_c"/>
    <property type="match status" value="1"/>
</dbReference>
<keyword evidence="2 4" id="KW-0560">Oxidoreductase</keyword>
<dbReference type="GO" id="GO:0016491">
    <property type="term" value="F:oxidoreductase activity"/>
    <property type="evidence" value="ECO:0007669"/>
    <property type="project" value="UniProtKB-KW"/>
</dbReference>
<dbReference type="PRINTS" id="PR00081">
    <property type="entry name" value="GDHRDH"/>
</dbReference>
<dbReference type="InterPro" id="IPR002347">
    <property type="entry name" value="SDR_fam"/>
</dbReference>
<dbReference type="Pfam" id="PF00106">
    <property type="entry name" value="adh_short"/>
    <property type="match status" value="1"/>
</dbReference>
<dbReference type="EMBL" id="JBHLUB010000032">
    <property type="protein sequence ID" value="MFC0582883.1"/>
    <property type="molecule type" value="Genomic_DNA"/>
</dbReference>